<gene>
    <name evidence="2" type="ORF">OSB04_012556</name>
</gene>
<evidence type="ECO:0000256" key="1">
    <source>
        <dbReference type="SAM" id="MobiDB-lite"/>
    </source>
</evidence>
<organism evidence="2 3">
    <name type="scientific">Centaurea solstitialis</name>
    <name type="common">yellow star-thistle</name>
    <dbReference type="NCBI Taxonomy" id="347529"/>
    <lineage>
        <taxon>Eukaryota</taxon>
        <taxon>Viridiplantae</taxon>
        <taxon>Streptophyta</taxon>
        <taxon>Embryophyta</taxon>
        <taxon>Tracheophyta</taxon>
        <taxon>Spermatophyta</taxon>
        <taxon>Magnoliopsida</taxon>
        <taxon>eudicotyledons</taxon>
        <taxon>Gunneridae</taxon>
        <taxon>Pentapetalae</taxon>
        <taxon>asterids</taxon>
        <taxon>campanulids</taxon>
        <taxon>Asterales</taxon>
        <taxon>Asteraceae</taxon>
        <taxon>Carduoideae</taxon>
        <taxon>Cardueae</taxon>
        <taxon>Centaureinae</taxon>
        <taxon>Centaurea</taxon>
    </lineage>
</organism>
<sequence length="78" mass="9219">MKINPDPTMVTPKEEEAWKVRVEHSRNHNRITPSSHESEEDKNIEQFSLCVNNHEYGMKRNIPFLRKDRSERVSSLAN</sequence>
<reference evidence="2" key="1">
    <citation type="submission" date="2023-03" db="EMBL/GenBank/DDBJ databases">
        <title>Chromosome-scale reference genome and RAD-based genetic map of yellow starthistle (Centaurea solstitialis) reveal putative structural variation and QTLs associated with invader traits.</title>
        <authorList>
            <person name="Reatini B."/>
            <person name="Cang F.A."/>
            <person name="Jiang Q."/>
            <person name="Mckibben M.T.W."/>
            <person name="Barker M.S."/>
            <person name="Rieseberg L.H."/>
            <person name="Dlugosch K.M."/>
        </authorList>
    </citation>
    <scope>NUCLEOTIDE SEQUENCE</scope>
    <source>
        <strain evidence="2">CAN-66</strain>
        <tissue evidence="2">Leaf</tissue>
    </source>
</reference>
<comment type="caution">
    <text evidence="2">The sequence shown here is derived from an EMBL/GenBank/DDBJ whole genome shotgun (WGS) entry which is preliminary data.</text>
</comment>
<protein>
    <submittedName>
        <fullName evidence="2">Uncharacterized protein</fullName>
    </submittedName>
</protein>
<evidence type="ECO:0000313" key="2">
    <source>
        <dbReference type="EMBL" id="KAJ9557942.1"/>
    </source>
</evidence>
<keyword evidence="3" id="KW-1185">Reference proteome</keyword>
<evidence type="ECO:0000313" key="3">
    <source>
        <dbReference type="Proteomes" id="UP001172457"/>
    </source>
</evidence>
<name>A0AA38WEP9_9ASTR</name>
<proteinExistence type="predicted"/>
<accession>A0AA38WEP9</accession>
<dbReference type="AlphaFoldDB" id="A0AA38WEP9"/>
<feature type="region of interest" description="Disordered" evidence="1">
    <location>
        <begin position="22"/>
        <end position="43"/>
    </location>
</feature>
<dbReference type="Proteomes" id="UP001172457">
    <property type="component" value="Chromosome 3"/>
</dbReference>
<dbReference type="EMBL" id="JARYMX010000003">
    <property type="protein sequence ID" value="KAJ9557942.1"/>
    <property type="molecule type" value="Genomic_DNA"/>
</dbReference>